<dbReference type="EMBL" id="JENJ01000049">
    <property type="protein sequence ID" value="KGM95046.1"/>
    <property type="molecule type" value="Genomic_DNA"/>
</dbReference>
<gene>
    <name evidence="2" type="ORF">Z968_10090</name>
</gene>
<reference evidence="2 3" key="1">
    <citation type="submission" date="2014-01" db="EMBL/GenBank/DDBJ databases">
        <title>Plasmidome dynamics in the species complex Clostridium novyi sensu lato converts strains of independent lineages into distinctly different pathogens.</title>
        <authorList>
            <person name="Skarin H."/>
            <person name="Segerman B."/>
        </authorList>
    </citation>
    <scope>NUCLEOTIDE SEQUENCE [LARGE SCALE GENOMIC DNA]</scope>
    <source>
        <strain evidence="2 3">4552</strain>
    </source>
</reference>
<feature type="transmembrane region" description="Helical" evidence="1">
    <location>
        <begin position="68"/>
        <end position="87"/>
    </location>
</feature>
<keyword evidence="1" id="KW-1133">Transmembrane helix</keyword>
<evidence type="ECO:0000313" key="2">
    <source>
        <dbReference type="EMBL" id="KGM95046.1"/>
    </source>
</evidence>
<proteinExistence type="predicted"/>
<evidence type="ECO:0000256" key="1">
    <source>
        <dbReference type="SAM" id="Phobius"/>
    </source>
</evidence>
<comment type="caution">
    <text evidence="2">The sequence shown here is derived from an EMBL/GenBank/DDBJ whole genome shotgun (WGS) entry which is preliminary data.</text>
</comment>
<keyword evidence="1" id="KW-0812">Transmembrane</keyword>
<feature type="transmembrane region" description="Helical" evidence="1">
    <location>
        <begin position="39"/>
        <end position="56"/>
    </location>
</feature>
<dbReference type="Proteomes" id="UP000030012">
    <property type="component" value="Unassembled WGS sequence"/>
</dbReference>
<keyword evidence="1" id="KW-0472">Membrane</keyword>
<sequence>MTNMGFLKVFLPMLLMVIVILIIYNVLKIYVLDNIKANKWVILVATVLVFLIPNLLWGKQIQNTIWQYVHTGIFLMFFLWFLDLAGLNNRRAKMNKAQEGKDGTIRAKAKPNRVNNADIEVISDSKKSKKKVKKK</sequence>
<evidence type="ECO:0000313" key="3">
    <source>
        <dbReference type="Proteomes" id="UP000030012"/>
    </source>
</evidence>
<name>A0A0A0I404_CLONO</name>
<accession>A0A0A0I404</accession>
<protein>
    <submittedName>
        <fullName evidence="2">Uncharacterized protein</fullName>
    </submittedName>
</protein>
<organism evidence="2 3">
    <name type="scientific">Clostridium novyi A str. 4552</name>
    <dbReference type="NCBI Taxonomy" id="1444289"/>
    <lineage>
        <taxon>Bacteria</taxon>
        <taxon>Bacillati</taxon>
        <taxon>Bacillota</taxon>
        <taxon>Clostridia</taxon>
        <taxon>Eubacteriales</taxon>
        <taxon>Clostridiaceae</taxon>
        <taxon>Clostridium</taxon>
    </lineage>
</organism>
<dbReference type="AlphaFoldDB" id="A0A0A0I404"/>
<feature type="transmembrane region" description="Helical" evidence="1">
    <location>
        <begin position="6"/>
        <end position="27"/>
    </location>
</feature>
<dbReference type="OrthoDB" id="1923861at2"/>